<dbReference type="InterPro" id="IPR003736">
    <property type="entry name" value="PAAI_dom"/>
</dbReference>
<reference evidence="4 5" key="1">
    <citation type="journal article" date="2020" name="IScience">
        <title>Genome Sequencing of the Endangered Kingdonia uniflora (Circaeasteraceae, Ranunculales) Reveals Potential Mechanisms of Evolutionary Specialization.</title>
        <authorList>
            <person name="Sun Y."/>
            <person name="Deng T."/>
            <person name="Zhang A."/>
            <person name="Moore M.J."/>
            <person name="Landis J.B."/>
            <person name="Lin N."/>
            <person name="Zhang H."/>
            <person name="Zhang X."/>
            <person name="Huang J."/>
            <person name="Zhang X."/>
            <person name="Sun H."/>
            <person name="Wang H."/>
        </authorList>
    </citation>
    <scope>NUCLEOTIDE SEQUENCE [LARGE SCALE GENOMIC DNA]</scope>
    <source>
        <strain evidence="4">TB1705</strain>
        <tissue evidence="4">Leaf</tissue>
    </source>
</reference>
<keyword evidence="2" id="KW-0479">Metal-binding</keyword>
<evidence type="ECO:0000313" key="4">
    <source>
        <dbReference type="EMBL" id="KAF6172262.1"/>
    </source>
</evidence>
<dbReference type="SUPFAM" id="SSF57756">
    <property type="entry name" value="Retrovirus zinc finger-like domains"/>
    <property type="match status" value="1"/>
</dbReference>
<dbReference type="Proteomes" id="UP000541444">
    <property type="component" value="Unassembled WGS sequence"/>
</dbReference>
<sequence>MKEHSSASSAVAKTAALDFPLHTIGFEIQDLTPELVSGELKITEKCCQPFKVLHGGVSALISEALASIGAHLASGLRRVAGINLSINHIKQAVIGDVVRAEARPISVGKTIQRPLGSPPRLPRHLYATTWQDDEYSSDSEEELQPQLRRKGKKNDIEALAKAISEQTHDVHLKVLEFTGKSDADAFIEWLDKVERIFNYKKYRDPKQVMIIESRLTRFAFTWWNSVQQARRTAVIVLFRNGGKCGELKKRFIPMNYGEVAFGKLQSLKMGLSSLDDYTDQYYPLEAHARLHETEQQRVSRYKSDLTKKLQEATALQLVFCLAEIVQLAKQANELHAQYHPTVPTATPTTPTIPATTAPRTFVLGNCYGCGKPGHQKRDCPTFARKVWEVRLWIINPSNSNSRILVALSRVTLLSNMPVPENAKNAGDGLKKYAKL</sequence>
<dbReference type="GO" id="GO:0042372">
    <property type="term" value="P:phylloquinone biosynthetic process"/>
    <property type="evidence" value="ECO:0007669"/>
    <property type="project" value="TreeGrafter"/>
</dbReference>
<protein>
    <recommendedName>
        <fullName evidence="3">CCHC-type domain-containing protein</fullName>
    </recommendedName>
</protein>
<comment type="caution">
    <text evidence="4">The sequence shown here is derived from an EMBL/GenBank/DDBJ whole genome shotgun (WGS) entry which is preliminary data.</text>
</comment>
<dbReference type="InterPro" id="IPR029069">
    <property type="entry name" value="HotDog_dom_sf"/>
</dbReference>
<dbReference type="Pfam" id="PF03061">
    <property type="entry name" value="4HBT"/>
    <property type="match status" value="1"/>
</dbReference>
<dbReference type="SMART" id="SM00343">
    <property type="entry name" value="ZnF_C2HC"/>
    <property type="match status" value="1"/>
</dbReference>
<evidence type="ECO:0000256" key="2">
    <source>
        <dbReference type="PROSITE-ProRule" id="PRU00047"/>
    </source>
</evidence>
<evidence type="ECO:0000259" key="3">
    <source>
        <dbReference type="PROSITE" id="PS50158"/>
    </source>
</evidence>
<keyword evidence="5" id="KW-1185">Reference proteome</keyword>
<keyword evidence="2" id="KW-0863">Zinc-finger</keyword>
<evidence type="ECO:0000313" key="5">
    <source>
        <dbReference type="Proteomes" id="UP000541444"/>
    </source>
</evidence>
<dbReference type="Gene3D" id="3.10.129.10">
    <property type="entry name" value="Hotdog Thioesterase"/>
    <property type="match status" value="1"/>
</dbReference>
<dbReference type="AlphaFoldDB" id="A0A7J7NZ54"/>
<dbReference type="OrthoDB" id="46529at2759"/>
<dbReference type="PANTHER" id="PTHR43240">
    <property type="entry name" value="1,4-DIHYDROXY-2-NAPHTHOYL-COA THIOESTERASE 1"/>
    <property type="match status" value="1"/>
</dbReference>
<dbReference type="EMBL" id="JACGCM010000440">
    <property type="protein sequence ID" value="KAF6172262.1"/>
    <property type="molecule type" value="Genomic_DNA"/>
</dbReference>
<keyword evidence="1" id="KW-0378">Hydrolase</keyword>
<feature type="domain" description="CCHC-type" evidence="3">
    <location>
        <begin position="366"/>
        <end position="380"/>
    </location>
</feature>
<organism evidence="4 5">
    <name type="scientific">Kingdonia uniflora</name>
    <dbReference type="NCBI Taxonomy" id="39325"/>
    <lineage>
        <taxon>Eukaryota</taxon>
        <taxon>Viridiplantae</taxon>
        <taxon>Streptophyta</taxon>
        <taxon>Embryophyta</taxon>
        <taxon>Tracheophyta</taxon>
        <taxon>Spermatophyta</taxon>
        <taxon>Magnoliopsida</taxon>
        <taxon>Ranunculales</taxon>
        <taxon>Circaeasteraceae</taxon>
        <taxon>Kingdonia</taxon>
    </lineage>
</organism>
<gene>
    <name evidence="4" type="ORF">GIB67_024884</name>
</gene>
<dbReference type="Pfam" id="PF00098">
    <property type="entry name" value="zf-CCHC"/>
    <property type="match status" value="1"/>
</dbReference>
<proteinExistence type="predicted"/>
<dbReference type="NCBIfam" id="TIGR00369">
    <property type="entry name" value="unchar_dom_1"/>
    <property type="match status" value="1"/>
</dbReference>
<evidence type="ECO:0000256" key="1">
    <source>
        <dbReference type="ARBA" id="ARBA00022801"/>
    </source>
</evidence>
<dbReference type="InterPro" id="IPR001878">
    <property type="entry name" value="Znf_CCHC"/>
</dbReference>
<dbReference type="GO" id="GO:0008270">
    <property type="term" value="F:zinc ion binding"/>
    <property type="evidence" value="ECO:0007669"/>
    <property type="project" value="UniProtKB-KW"/>
</dbReference>
<dbReference type="GO" id="GO:0061522">
    <property type="term" value="F:1,4-dihydroxy-2-naphthoyl-CoA thioesterase activity"/>
    <property type="evidence" value="ECO:0007669"/>
    <property type="project" value="TreeGrafter"/>
</dbReference>
<name>A0A7J7NZ54_9MAGN</name>
<dbReference type="InterPro" id="IPR006683">
    <property type="entry name" value="Thioestr_dom"/>
</dbReference>
<dbReference type="GO" id="GO:0005777">
    <property type="term" value="C:peroxisome"/>
    <property type="evidence" value="ECO:0007669"/>
    <property type="project" value="TreeGrafter"/>
</dbReference>
<keyword evidence="2" id="KW-0862">Zinc</keyword>
<dbReference type="GO" id="GO:0003676">
    <property type="term" value="F:nucleic acid binding"/>
    <property type="evidence" value="ECO:0007669"/>
    <property type="project" value="InterPro"/>
</dbReference>
<dbReference type="PROSITE" id="PS50158">
    <property type="entry name" value="ZF_CCHC"/>
    <property type="match status" value="1"/>
</dbReference>
<dbReference type="CDD" id="cd03443">
    <property type="entry name" value="PaaI_thioesterase"/>
    <property type="match status" value="1"/>
</dbReference>
<dbReference type="SUPFAM" id="SSF54637">
    <property type="entry name" value="Thioesterase/thiol ester dehydrase-isomerase"/>
    <property type="match status" value="1"/>
</dbReference>
<dbReference type="Gene3D" id="4.10.60.10">
    <property type="entry name" value="Zinc finger, CCHC-type"/>
    <property type="match status" value="1"/>
</dbReference>
<accession>A0A7J7NZ54</accession>
<dbReference type="InterPro" id="IPR036875">
    <property type="entry name" value="Znf_CCHC_sf"/>
</dbReference>
<dbReference type="PANTHER" id="PTHR43240:SF5">
    <property type="entry name" value="1,4-DIHYDROXY-2-NAPHTHOYL-COA THIOESTERASE 1"/>
    <property type="match status" value="1"/>
</dbReference>